<evidence type="ECO:0000313" key="13">
    <source>
        <dbReference type="EMBL" id="KAG7168030.1"/>
    </source>
</evidence>
<dbReference type="PANTHER" id="PTHR22760:SF3">
    <property type="entry name" value="GPI MANNOSYLTRANSFERASE 4"/>
    <property type="match status" value="1"/>
</dbReference>
<dbReference type="InterPro" id="IPR005599">
    <property type="entry name" value="GPI_mannosylTrfase"/>
</dbReference>
<keyword evidence="3" id="KW-0337">GPI-anchor biosynthesis</keyword>
<feature type="transmembrane region" description="Helical" evidence="11">
    <location>
        <begin position="238"/>
        <end position="258"/>
    </location>
</feature>
<accession>A0A8J5K0P7</accession>
<feature type="transmembrane region" description="Helical" evidence="11">
    <location>
        <begin position="300"/>
        <end position="321"/>
    </location>
</feature>
<keyword evidence="5" id="KW-0808">Transferase</keyword>
<evidence type="ECO:0000256" key="4">
    <source>
        <dbReference type="ARBA" id="ARBA00022676"/>
    </source>
</evidence>
<reference evidence="13" key="1">
    <citation type="journal article" date="2021" name="Sci. Adv.">
        <title>The American lobster genome reveals insights on longevity, neural, and immune adaptations.</title>
        <authorList>
            <person name="Polinski J.M."/>
            <person name="Zimin A.V."/>
            <person name="Clark K.F."/>
            <person name="Kohn A.B."/>
            <person name="Sadowski N."/>
            <person name="Timp W."/>
            <person name="Ptitsyn A."/>
            <person name="Khanna P."/>
            <person name="Romanova D.Y."/>
            <person name="Williams P."/>
            <person name="Greenwood S.J."/>
            <person name="Moroz L.L."/>
            <person name="Walt D.R."/>
            <person name="Bodnar A.G."/>
        </authorList>
    </citation>
    <scope>NUCLEOTIDE SEQUENCE</scope>
    <source>
        <strain evidence="13">GMGI-L3</strain>
    </source>
</reference>
<feature type="transmembrane region" description="Helical" evidence="11">
    <location>
        <begin position="75"/>
        <end position="93"/>
    </location>
</feature>
<evidence type="ECO:0000256" key="6">
    <source>
        <dbReference type="ARBA" id="ARBA00022692"/>
    </source>
</evidence>
<comment type="similarity">
    <text evidence="10">Belongs to the glycosyltransferase 22 family. PIGZ subfamily.</text>
</comment>
<feature type="region of interest" description="Disordered" evidence="12">
    <location>
        <begin position="663"/>
        <end position="744"/>
    </location>
</feature>
<organism evidence="13 14">
    <name type="scientific">Homarus americanus</name>
    <name type="common">American lobster</name>
    <dbReference type="NCBI Taxonomy" id="6706"/>
    <lineage>
        <taxon>Eukaryota</taxon>
        <taxon>Metazoa</taxon>
        <taxon>Ecdysozoa</taxon>
        <taxon>Arthropoda</taxon>
        <taxon>Crustacea</taxon>
        <taxon>Multicrustacea</taxon>
        <taxon>Malacostraca</taxon>
        <taxon>Eumalacostraca</taxon>
        <taxon>Eucarida</taxon>
        <taxon>Decapoda</taxon>
        <taxon>Pleocyemata</taxon>
        <taxon>Astacidea</taxon>
        <taxon>Nephropoidea</taxon>
        <taxon>Nephropidae</taxon>
        <taxon>Homarus</taxon>
    </lineage>
</organism>
<evidence type="ECO:0000256" key="10">
    <source>
        <dbReference type="ARBA" id="ARBA00038466"/>
    </source>
</evidence>
<keyword evidence="4 11" id="KW-0328">Glycosyltransferase</keyword>
<comment type="subcellular location">
    <subcellularLocation>
        <location evidence="1 11">Endoplasmic reticulum membrane</location>
        <topology evidence="1 11">Multi-pass membrane protein</topology>
    </subcellularLocation>
</comment>
<feature type="compositionally biased region" description="Acidic residues" evidence="12">
    <location>
        <begin position="663"/>
        <end position="676"/>
    </location>
</feature>
<feature type="transmembrane region" description="Helical" evidence="11">
    <location>
        <begin position="189"/>
        <end position="217"/>
    </location>
</feature>
<feature type="transmembrane region" description="Helical" evidence="11">
    <location>
        <begin position="399"/>
        <end position="418"/>
    </location>
</feature>
<evidence type="ECO:0000256" key="7">
    <source>
        <dbReference type="ARBA" id="ARBA00022824"/>
    </source>
</evidence>
<dbReference type="AlphaFoldDB" id="A0A8J5K0P7"/>
<protein>
    <recommendedName>
        <fullName evidence="11">Mannosyltransferase</fullName>
        <ecNumber evidence="11">2.4.1.-</ecNumber>
    </recommendedName>
</protein>
<dbReference type="Pfam" id="PF03901">
    <property type="entry name" value="Glyco_transf_22"/>
    <property type="match status" value="1"/>
</dbReference>
<sequence>MEVSGWVDVDRGGWWVGDLLNIDAKKPWEFHPENPIRSVTFSAVVSLPYVFIKYVAPFFTYYLGYELQSPYNLLVAPRILMTFLSFIADYSVYRIARMCFLRPWCCVEVFASSYIMLVYATRTFSNTMELILMAVLLWRVCESMVESTKIIRKQNVLQDLYESAETLQDKVKLVRIKSKLPPYNYVDSAIISVVVTYGAFVRPTFVIFSFIPVAFWLQRGVVTKEVDFSYFNLRCLSLLPGIVVTFLTCVLADSFYYGSLTFTELLFWNVTGRSFIVTPVNFLLYNANENNLATHGLHPYYLHLVVNLPLLHGVLGLLGLWSVSKYMASFITNDMTKKPKIFSIATMLLATFILPVLVLSAVPHQEPRFLLPTLLPLVILHSDDVLLISGKRLKAFKHLCFLAWHVWNIFCVIFFGFLHQGGVTKTMMRVHEHILLQPPHTNTHIVFSDMYTPPTFLLMRRINVVAVAEDGRKYRMAKSVFTYDVGGSRAVSDLHEVTSRIYKEALQNSTRDAELVLCLPASLSEELYNSKPENVSLRRLQRVRGHITMEDPPDMVIDAASFTESCGHVCQFLRRLDQFSIDIIGIYFGPRPDRSERVASLEKTFDIDDETFEVIDEAFDMNEEIFSRKEKTKESNHETFIIDEKTFGTVKKTFRVTEETFEMDEDIFDTDDETFDTNDQTSGTNDQTSGTNDQTSGTDDQTSGTDDQATDTQDQATDTQDQTSDTQDLTSSARDQTSNTDDKSYADIDNFDLKDDYFDPFEDEFELSDEPLIPNTKTYAIRLPKPPKVAAHTREEL</sequence>
<evidence type="ECO:0000256" key="3">
    <source>
        <dbReference type="ARBA" id="ARBA00022502"/>
    </source>
</evidence>
<dbReference type="Proteomes" id="UP000747542">
    <property type="component" value="Unassembled WGS sequence"/>
</dbReference>
<evidence type="ECO:0000256" key="12">
    <source>
        <dbReference type="SAM" id="MobiDB-lite"/>
    </source>
</evidence>
<keyword evidence="14" id="KW-1185">Reference proteome</keyword>
<dbReference type="EC" id="2.4.1.-" evidence="11"/>
<dbReference type="GO" id="GO:0000026">
    <property type="term" value="F:alpha-1,2-mannosyltransferase activity"/>
    <property type="evidence" value="ECO:0007669"/>
    <property type="project" value="TreeGrafter"/>
</dbReference>
<feature type="compositionally biased region" description="Low complexity" evidence="12">
    <location>
        <begin position="687"/>
        <end position="733"/>
    </location>
</feature>
<gene>
    <name evidence="13" type="primary">PIG-Z-L</name>
    <name evidence="13" type="ORF">Hamer_G018470</name>
</gene>
<feature type="transmembrane region" description="Helical" evidence="11">
    <location>
        <begin position="341"/>
        <end position="363"/>
    </location>
</feature>
<dbReference type="GO" id="GO:0006506">
    <property type="term" value="P:GPI anchor biosynthetic process"/>
    <property type="evidence" value="ECO:0007669"/>
    <property type="project" value="UniProtKB-KW"/>
</dbReference>
<dbReference type="GO" id="GO:0005789">
    <property type="term" value="C:endoplasmic reticulum membrane"/>
    <property type="evidence" value="ECO:0007669"/>
    <property type="project" value="UniProtKB-SubCell"/>
</dbReference>
<proteinExistence type="inferred from homology"/>
<keyword evidence="6 11" id="KW-0812">Transmembrane</keyword>
<evidence type="ECO:0000256" key="2">
    <source>
        <dbReference type="ARBA" id="ARBA00004687"/>
    </source>
</evidence>
<name>A0A8J5K0P7_HOMAM</name>
<keyword evidence="7 11" id="KW-0256">Endoplasmic reticulum</keyword>
<keyword evidence="9 11" id="KW-0472">Membrane</keyword>
<feature type="transmembrane region" description="Helical" evidence="11">
    <location>
        <begin position="39"/>
        <end position="63"/>
    </location>
</feature>
<dbReference type="EMBL" id="JAHLQT010021080">
    <property type="protein sequence ID" value="KAG7168030.1"/>
    <property type="molecule type" value="Genomic_DNA"/>
</dbReference>
<evidence type="ECO:0000256" key="8">
    <source>
        <dbReference type="ARBA" id="ARBA00022989"/>
    </source>
</evidence>
<evidence type="ECO:0000256" key="5">
    <source>
        <dbReference type="ARBA" id="ARBA00022679"/>
    </source>
</evidence>
<evidence type="ECO:0000313" key="14">
    <source>
        <dbReference type="Proteomes" id="UP000747542"/>
    </source>
</evidence>
<keyword evidence="8 11" id="KW-1133">Transmembrane helix</keyword>
<feature type="transmembrane region" description="Helical" evidence="11">
    <location>
        <begin position="100"/>
        <end position="120"/>
    </location>
</feature>
<comment type="pathway">
    <text evidence="2">Glycolipid biosynthesis; glycosylphosphatidylinositol-anchor biosynthesis.</text>
</comment>
<evidence type="ECO:0000256" key="9">
    <source>
        <dbReference type="ARBA" id="ARBA00023136"/>
    </source>
</evidence>
<evidence type="ECO:0000256" key="1">
    <source>
        <dbReference type="ARBA" id="ARBA00004477"/>
    </source>
</evidence>
<comment type="caution">
    <text evidence="13">The sequence shown here is derived from an EMBL/GenBank/DDBJ whole genome shotgun (WGS) entry which is preliminary data.</text>
</comment>
<evidence type="ECO:0000256" key="11">
    <source>
        <dbReference type="RuleBase" id="RU363075"/>
    </source>
</evidence>
<dbReference type="PANTHER" id="PTHR22760">
    <property type="entry name" value="GLYCOSYLTRANSFERASE"/>
    <property type="match status" value="1"/>
</dbReference>